<protein>
    <recommendedName>
        <fullName evidence="5">Vitellogenin domain-containing protein</fullName>
    </recommendedName>
</protein>
<dbReference type="PANTHER" id="PTHR46007:SF8">
    <property type="entry name" value="C2H2-TYPE DOMAIN-CONTAINING PROTEIN"/>
    <property type="match status" value="1"/>
</dbReference>
<sequence length="2719" mass="293592">MASPLVWAVCVACMLLCFSTLQGEATTTKDDERNIVAEPDGLKHDDSARKKEVENIAEDTEHGDLHRETMERLQHVLRIFKQIHKQREQSPASVDAPSNREDEQSNEKKEKTFSDPDAASTSVIDEDNVLDSVKMILEDNSEGPDPDPSDNSQTDMDRLLQQFALLEVMRKRLIEENNQAQEKKNIMTRDGNLMSACKLAMLAILQGCTKSAQNSIYDSGMPTVPKEQTILYKDILRELSSVYANLQAPGGQTDQNDLLSAVDSLERALGAEALTIIVIPKIGRHGISRQSAVQKYLATVLGQNIRLQPSVLDIISATGGLQTELEPSVQQIMAASYQSPSREDIDNAFLLSIFNALHTIYGQQGIPQGELSPIGSFGPQGMGNIGTSSMVSTYSVSPQDAVAIVQAMQKSPLEALQVVLNVIRANGVLVNTDTISQRLQNIQTSLTQNDVEKVVEALEKSPQASLRIILQIVQRSQGFSLPGSTQHGVQQQLIPQQVEVQPPVQQLQSVVQNAQLQGVLTQPESQAIQTAVQESPSAALTKLVQTVGDKAGQTPLGQLQAIQTIKKVQGDLTRTQVSKVLTGLQQSPQQAMQVLQTVLQETTQKKTQATQTSKTVIQTMTSLGRLTEDEKDKITASFETSPGDAVQTIIRVVGQKVGLSDTDRQSLVTVVQNNKDRLGSQDVASIVQAWQTSPQQAMSTITQTVGRKTGQTVSVHFTGSTQQVVQQPLFPQQQVHQAEVQQTVQQAQSVLQSVQLQGVLTQPESQAIQTAVQESPSAALTKLVQTVGDKAGQTPLDQLQAIQTIKKVQGDLTRTQVSKVLTGLQQSPQQAMQVLQTVLQETTQKKTQATQTSKTVIQTMTSLGRLTEDEKDKITASFETSPGDAVQTIIRVVGQKVGLSDTDRQSLVTVVQNNKDRLGSQDVASIVQAWQTSPQQAMSTITQTVGRKTGQTVSVHFTGSTQQVVQQPLFPQQQVHQAEVQQTVQQAQSVLQSVQLQGVLTQPESQAIQTAVQESPSAALTKLVQTVGDKAGQTPLDQLQAIQTIKKVQGDLTRTQVSKVLTGLQQSPQQAMQVLQTVLQETTQKKTQATQTSKTVIQTMTSLGRLTEDEKDKITDSFETSPGDAVQTIIRVVGQKLGLSDTDRQSLVTVVQNNKDRLGSQDVASIVQAWQTSPQQAMSTITQTVGRKTGQTVSVHFTGSTQQALQQPLFPQQQVQQAEVQQIVQQAQSVLQSVQLQGVLTQPESQAIQTAVQESPSAALTKLVQTVGDKAGQTPLDQLQAIQTIKKVQGDLTRTQVSKVLTGLQQSPQQAMQVLQTVLQETTQKKTQATQTSKTVIQTMTSLGRLTEDEKDKITDSFETSPGDAVQTIIRVVGQKVGLSDTDRQSLVTVVQNNKDRLGSQDVASIVQAWQTSPQQAMSTITQTVGRKTGQTVSVHFTGSTQQALQQPLFPQQQVQQAEVQQIVQQAQSVLQSVQLQGVLTQPESQAIQTAVQESPSAALTKLVQTVGDKAGQTPLDQLQAIQTIKKVQGDLTRTQVSKVLTGLQQSPQQAMQVLQTVLQETTQKKTQATQTSKTVIQTMTSLGRLTEDEKDKITDSFETSPGDAVQTIIRVVGQKVGLSDTDRQSLVTVVQNNKDRLGSQDVASIVQAWQTSPQQAMSTITQTVGRKTGQTVSVHFTGSTQQVVQQPLFPQQQVQQAEVQQTVQQAQSVLQSVQLQGVLTQPESQAIQTAVQESPSAALTKLVQTVGDKAGQTPLDQLQAIQTIKKVQGDLTRTQVSKVLTGLQQSPQQAMQVLQTVLQETTQKKTQATQTSKTVIQTMTSLGRLTEDEKDKITASFETSPGDAVQTIIRVVGQKVGLSDTDRQSLVTVVQNNKDRLGSQDVASIVQAWQTSPQQAMSTITQTVGRKTGQTVSVHFTGSTQQVVQQPLFPQQQVQQAEVQQTVQQAQSVLQSVQLQGVLTQPESQAIQTAVQESPSAALTKLVQTVGDKAGQTPLDQLQAIQTIKKVQGDLTRTQVSKVLTGLQQSPQQAMQVLQTVLQETTQKKTQATQTSKTVIQTMTSLGRLTEDEKDKITASFETSPGDAVQTIIRVVGQKVGLSDTDRQSLVTVVQNNKDRLGSQDVASIVQAWQTSPQQAMSTITQTVGRKTGQTVSVHFTGSTQQETIITGDVVQTPGLPGFGNDDDVNTILSNLLQSGKISDIEYQSIRNAHTTSSDFGLKTISDVLKDRVTLSSEQLIIIGMVDKMSYHVDKGYIKVVLSALDRSYNDAVGSIVNIIYKRAFTVQTFTIMQQLTTKGVITAEQGQTLASSLQQEPSRALKNVLRLVGAENSVLDNVDVFSRQVHVRDVRDVLRAFTISRESAHTKALMVMQEKATTLFQIQSLANSLATQGVLSPQQSQQIRQSLAFRTGQTIQAITDVIMEKADMSSVDKQQLLLGVAFAKYSLDTTDLLPALQALAESPTNAVTKLKQLVQESTSKMATTVSTVDFASGYFSGTGDNTLALIIAALQNAVKEQEKDSDRQKLIGVLTALNTGGTSSESSSVLQALGVAGTATGGTKGDRMDVLLQGLSGVEQASSAESVAAAAAAVDKAAEGIHSDLGSEDRDQVIEVMSKALVVLNGAAGKVKGTSAEDALQHAIQTIDEAREDAIKQSAVQELSVAVNSLGSAVDNIQDALEAVIQGHDAAEEKPVAVPQIVVETTTESLVESVLDSILSHPKSS</sequence>
<feature type="signal peptide" evidence="3">
    <location>
        <begin position="1"/>
        <end position="23"/>
    </location>
</feature>
<reference evidence="4" key="1">
    <citation type="journal article" date="2008" name="Nature">
        <title>The amphioxus genome and the evolution of the chordate karyotype.</title>
        <authorList>
            <consortium name="US DOE Joint Genome Institute (JGI-PGF)"/>
            <person name="Putnam N.H."/>
            <person name="Butts T."/>
            <person name="Ferrier D.E.K."/>
            <person name="Furlong R.F."/>
            <person name="Hellsten U."/>
            <person name="Kawashima T."/>
            <person name="Robinson-Rechavi M."/>
            <person name="Shoguchi E."/>
            <person name="Terry A."/>
            <person name="Yu J.-K."/>
            <person name="Benito-Gutierrez E.L."/>
            <person name="Dubchak I."/>
            <person name="Garcia-Fernandez J."/>
            <person name="Gibson-Brown J.J."/>
            <person name="Grigoriev I.V."/>
            <person name="Horton A.C."/>
            <person name="de Jong P.J."/>
            <person name="Jurka J."/>
            <person name="Kapitonov V.V."/>
            <person name="Kohara Y."/>
            <person name="Kuroki Y."/>
            <person name="Lindquist E."/>
            <person name="Lucas S."/>
            <person name="Osoegawa K."/>
            <person name="Pennacchio L.A."/>
            <person name="Salamov A.A."/>
            <person name="Satou Y."/>
            <person name="Sauka-Spengler T."/>
            <person name="Schmutz J."/>
            <person name="Shin-I T."/>
            <person name="Toyoda A."/>
            <person name="Bronner-Fraser M."/>
            <person name="Fujiyama A."/>
            <person name="Holland L.Z."/>
            <person name="Holland P.W.H."/>
            <person name="Satoh N."/>
            <person name="Rokhsar D.S."/>
        </authorList>
    </citation>
    <scope>NUCLEOTIDE SEQUENCE [LARGE SCALE GENOMIC DNA]</scope>
    <source>
        <strain evidence="4">S238N-H82</strain>
        <tissue evidence="4">Testes</tissue>
    </source>
</reference>
<organism>
    <name type="scientific">Branchiostoma floridae</name>
    <name type="common">Florida lancelet</name>
    <name type="synonym">Amphioxus</name>
    <dbReference type="NCBI Taxonomy" id="7739"/>
    <lineage>
        <taxon>Eukaryota</taxon>
        <taxon>Metazoa</taxon>
        <taxon>Chordata</taxon>
        <taxon>Cephalochordata</taxon>
        <taxon>Leptocardii</taxon>
        <taxon>Amphioxiformes</taxon>
        <taxon>Branchiostomatidae</taxon>
        <taxon>Branchiostoma</taxon>
    </lineage>
</organism>
<gene>
    <name evidence="4" type="ORF">BRAFLDRAFT_100093</name>
</gene>
<feature type="region of interest" description="Disordered" evidence="2">
    <location>
        <begin position="30"/>
        <end position="49"/>
    </location>
</feature>
<feature type="chain" id="PRO_5002934776" description="Vitellogenin domain-containing protein" evidence="3">
    <location>
        <begin position="24"/>
        <end position="2719"/>
    </location>
</feature>
<dbReference type="PANTHER" id="PTHR46007">
    <property type="entry name" value="MEDIATOR OF RNA POLYMERASE II TRANSCRIPTION SUBUNIT 12"/>
    <property type="match status" value="1"/>
</dbReference>
<evidence type="ECO:0000256" key="3">
    <source>
        <dbReference type="SAM" id="SignalP"/>
    </source>
</evidence>
<evidence type="ECO:0008006" key="5">
    <source>
        <dbReference type="Google" id="ProtNLM"/>
    </source>
</evidence>
<feature type="compositionally biased region" description="Basic and acidic residues" evidence="2">
    <location>
        <begin position="98"/>
        <end position="114"/>
    </location>
</feature>
<evidence type="ECO:0000313" key="4">
    <source>
        <dbReference type="EMBL" id="EEN68243.1"/>
    </source>
</evidence>
<keyword evidence="3" id="KW-0732">Signal</keyword>
<dbReference type="EMBL" id="GG666466">
    <property type="protein sequence ID" value="EEN68243.1"/>
    <property type="molecule type" value="Genomic_DNA"/>
</dbReference>
<evidence type="ECO:0000256" key="1">
    <source>
        <dbReference type="SAM" id="Coils"/>
    </source>
</evidence>
<proteinExistence type="predicted"/>
<feature type="region of interest" description="Disordered" evidence="2">
    <location>
        <begin position="84"/>
        <end position="130"/>
    </location>
</feature>
<keyword evidence="1" id="KW-0175">Coiled coil</keyword>
<evidence type="ECO:0000256" key="2">
    <source>
        <dbReference type="SAM" id="MobiDB-lite"/>
    </source>
</evidence>
<accession>C3XUP4</accession>
<feature type="coiled-coil region" evidence="1">
    <location>
        <begin position="156"/>
        <end position="190"/>
    </location>
</feature>
<dbReference type="InParanoid" id="C3XUP4"/>
<name>C3XUP4_BRAFL</name>
<dbReference type="InterPro" id="IPR051647">
    <property type="entry name" value="Mediator_comp_sub12"/>
</dbReference>